<reference evidence="1" key="1">
    <citation type="submission" date="2018-02" db="EMBL/GenBank/DDBJ databases">
        <title>Rhizophora mucronata_Transcriptome.</title>
        <authorList>
            <person name="Meera S.P."/>
            <person name="Sreeshan A."/>
            <person name="Augustine A."/>
        </authorList>
    </citation>
    <scope>NUCLEOTIDE SEQUENCE</scope>
    <source>
        <tissue evidence="1">Leaf</tissue>
    </source>
</reference>
<evidence type="ECO:0000313" key="1">
    <source>
        <dbReference type="EMBL" id="MBX66267.1"/>
    </source>
</evidence>
<accession>A0A2P2QH82</accession>
<sequence>MNIVSHLRVSKHGLWWVGELKGVGCRGLLSLIWKQKMGFSQN</sequence>
<organism evidence="1">
    <name type="scientific">Rhizophora mucronata</name>
    <name type="common">Asiatic mangrove</name>
    <dbReference type="NCBI Taxonomy" id="61149"/>
    <lineage>
        <taxon>Eukaryota</taxon>
        <taxon>Viridiplantae</taxon>
        <taxon>Streptophyta</taxon>
        <taxon>Embryophyta</taxon>
        <taxon>Tracheophyta</taxon>
        <taxon>Spermatophyta</taxon>
        <taxon>Magnoliopsida</taxon>
        <taxon>eudicotyledons</taxon>
        <taxon>Gunneridae</taxon>
        <taxon>Pentapetalae</taxon>
        <taxon>rosids</taxon>
        <taxon>fabids</taxon>
        <taxon>Malpighiales</taxon>
        <taxon>Rhizophoraceae</taxon>
        <taxon>Rhizophora</taxon>
    </lineage>
</organism>
<dbReference type="AlphaFoldDB" id="A0A2P2QH82"/>
<name>A0A2P2QH82_RHIMU</name>
<proteinExistence type="predicted"/>
<dbReference type="EMBL" id="GGEC01085783">
    <property type="protein sequence ID" value="MBX66267.1"/>
    <property type="molecule type" value="Transcribed_RNA"/>
</dbReference>
<protein>
    <submittedName>
        <fullName evidence="1">Uncharacterized protein</fullName>
    </submittedName>
</protein>